<evidence type="ECO:0000313" key="1">
    <source>
        <dbReference type="EMBL" id="QAR31783.1"/>
    </source>
</evidence>
<dbReference type="Proteomes" id="UP000287701">
    <property type="component" value="Chromosome"/>
</dbReference>
<reference evidence="1 2" key="1">
    <citation type="submission" date="2019-01" db="EMBL/GenBank/DDBJ databases">
        <title>Whole Genome of Ornithobacterium rhinotracheale FARPER-174b.</title>
        <authorList>
            <person name="Tataje-Lavanda L.A."/>
            <person name="Montalvan A."/>
            <person name="Montesinos R."/>
            <person name="Zimic M."/>
            <person name="Fernandez-Sanchez M."/>
            <person name="Fernandez-Diaz M."/>
        </authorList>
    </citation>
    <scope>NUCLEOTIDE SEQUENCE [LARGE SCALE GENOMIC DNA]</scope>
    <source>
        <strain evidence="1 2">FARPER-174b</strain>
    </source>
</reference>
<protein>
    <submittedName>
        <fullName evidence="1">PRTRC system protein B</fullName>
    </submittedName>
</protein>
<dbReference type="NCBIfam" id="TIGR03737">
    <property type="entry name" value="PRTRC_B"/>
    <property type="match status" value="1"/>
</dbReference>
<dbReference type="InterPro" id="IPR032787">
    <property type="entry name" value="Prok-E2_D"/>
</dbReference>
<dbReference type="OrthoDB" id="1030341at2"/>
<dbReference type="EMBL" id="CP035107">
    <property type="protein sequence ID" value="QAR31783.1"/>
    <property type="molecule type" value="Genomic_DNA"/>
</dbReference>
<accession>A0A3R6AVY5</accession>
<proteinExistence type="predicted"/>
<dbReference type="AlphaFoldDB" id="A0A3R6AVY5"/>
<dbReference type="InterPro" id="IPR022280">
    <property type="entry name" value="PRTRC_protein-B"/>
</dbReference>
<sequence>MRDLTEQIEPIFYPKNAFVIYQNENKSQTYIEHFDIDQQGRMMNAHPLSVRESENLSKALTTKEERDKTFLKPKGIIPTNVLHINPSKKGSLIWYTKAQKRTLYFVESLEIPSGTAYTPPLLWKATKQSLSIYALKSNRRPTAKTKLYYAPFFNVYQNGNVCMGSVNIDIKKTTSLEDFIQAWETYFFESYFSHLQNFNPINGNCVSLWKELINTDKPFPNEQLRPNNKTLKDIL</sequence>
<evidence type="ECO:0000313" key="2">
    <source>
        <dbReference type="Proteomes" id="UP000287701"/>
    </source>
</evidence>
<name>A0A3R6AVY5_ORNRH</name>
<gene>
    <name evidence="1" type="ORF">EQP59_02340</name>
</gene>
<organism evidence="1 2">
    <name type="scientific">Ornithobacterium rhinotracheale</name>
    <dbReference type="NCBI Taxonomy" id="28251"/>
    <lineage>
        <taxon>Bacteria</taxon>
        <taxon>Pseudomonadati</taxon>
        <taxon>Bacteroidota</taxon>
        <taxon>Flavobacteriia</taxon>
        <taxon>Flavobacteriales</taxon>
        <taxon>Weeksellaceae</taxon>
        <taxon>Ornithobacterium</taxon>
    </lineage>
</organism>
<dbReference type="Pfam" id="PF14460">
    <property type="entry name" value="Prok-E2_D"/>
    <property type="match status" value="1"/>
</dbReference>